<reference evidence="2" key="4">
    <citation type="submission" date="2019-03" db="UniProtKB">
        <authorList>
            <consortium name="EnsemblPlants"/>
        </authorList>
    </citation>
    <scope>IDENTIFICATION</scope>
</reference>
<proteinExistence type="predicted"/>
<feature type="compositionally biased region" description="Pro residues" evidence="1">
    <location>
        <begin position="109"/>
        <end position="124"/>
    </location>
</feature>
<reference evidence="2" key="5">
    <citation type="journal article" date="2021" name="G3 (Bethesda)">
        <title>Aegilops tauschii genome assembly Aet v5.0 features greater sequence contiguity and improved annotation.</title>
        <authorList>
            <person name="Wang L."/>
            <person name="Zhu T."/>
            <person name="Rodriguez J.C."/>
            <person name="Deal K.R."/>
            <person name="Dubcovsky J."/>
            <person name="McGuire P.E."/>
            <person name="Lux T."/>
            <person name="Spannagl M."/>
            <person name="Mayer K.F.X."/>
            <person name="Baldrich P."/>
            <person name="Meyers B.C."/>
            <person name="Huo N."/>
            <person name="Gu Y.Q."/>
            <person name="Zhou H."/>
            <person name="Devos K.M."/>
            <person name="Bennetzen J.L."/>
            <person name="Unver T."/>
            <person name="Budak H."/>
            <person name="Gulick P.J."/>
            <person name="Galiba G."/>
            <person name="Kalapos B."/>
            <person name="Nelson D.R."/>
            <person name="Li P."/>
            <person name="You F.M."/>
            <person name="Luo M.C."/>
            <person name="Dvorak J."/>
        </authorList>
    </citation>
    <scope>NUCLEOTIDE SEQUENCE [LARGE SCALE GENOMIC DNA]</scope>
    <source>
        <strain evidence="2">cv. AL8/78</strain>
    </source>
</reference>
<dbReference type="Gramene" id="AET2Gv21106200.25">
    <property type="protein sequence ID" value="AET2Gv21106200.25"/>
    <property type="gene ID" value="AET2Gv21106200"/>
</dbReference>
<protein>
    <submittedName>
        <fullName evidence="2">Uncharacterized protein</fullName>
    </submittedName>
</protein>
<feature type="region of interest" description="Disordered" evidence="1">
    <location>
        <begin position="78"/>
        <end position="164"/>
    </location>
</feature>
<dbReference type="AlphaFoldDB" id="A0A453D6J2"/>
<reference evidence="3" key="1">
    <citation type="journal article" date="2014" name="Science">
        <title>Ancient hybridizations among the ancestral genomes of bread wheat.</title>
        <authorList>
            <consortium name="International Wheat Genome Sequencing Consortium,"/>
            <person name="Marcussen T."/>
            <person name="Sandve S.R."/>
            <person name="Heier L."/>
            <person name="Spannagl M."/>
            <person name="Pfeifer M."/>
            <person name="Jakobsen K.S."/>
            <person name="Wulff B.B."/>
            <person name="Steuernagel B."/>
            <person name="Mayer K.F."/>
            <person name="Olsen O.A."/>
        </authorList>
    </citation>
    <scope>NUCLEOTIDE SEQUENCE [LARGE SCALE GENOMIC DNA]</scope>
    <source>
        <strain evidence="3">cv. AL8/78</strain>
    </source>
</reference>
<name>A0A453D6J2_AEGTS</name>
<evidence type="ECO:0000256" key="1">
    <source>
        <dbReference type="SAM" id="MobiDB-lite"/>
    </source>
</evidence>
<evidence type="ECO:0000313" key="2">
    <source>
        <dbReference type="EnsemblPlants" id="AET2Gv21106200.25"/>
    </source>
</evidence>
<accession>A0A453D6J2</accession>
<evidence type="ECO:0000313" key="3">
    <source>
        <dbReference type="Proteomes" id="UP000015105"/>
    </source>
</evidence>
<feature type="compositionally biased region" description="Basic residues" evidence="1">
    <location>
        <begin position="85"/>
        <end position="94"/>
    </location>
</feature>
<reference evidence="3" key="2">
    <citation type="journal article" date="2017" name="Nat. Plants">
        <title>The Aegilops tauschii genome reveals multiple impacts of transposons.</title>
        <authorList>
            <person name="Zhao G."/>
            <person name="Zou C."/>
            <person name="Li K."/>
            <person name="Wang K."/>
            <person name="Li T."/>
            <person name="Gao L."/>
            <person name="Zhang X."/>
            <person name="Wang H."/>
            <person name="Yang Z."/>
            <person name="Liu X."/>
            <person name="Jiang W."/>
            <person name="Mao L."/>
            <person name="Kong X."/>
            <person name="Jiao Y."/>
            <person name="Jia J."/>
        </authorList>
    </citation>
    <scope>NUCLEOTIDE SEQUENCE [LARGE SCALE GENOMIC DNA]</scope>
    <source>
        <strain evidence="3">cv. AL8/78</strain>
    </source>
</reference>
<feature type="compositionally biased region" description="Low complexity" evidence="1">
    <location>
        <begin position="129"/>
        <end position="140"/>
    </location>
</feature>
<keyword evidence="3" id="KW-1185">Reference proteome</keyword>
<organism evidence="2 3">
    <name type="scientific">Aegilops tauschii subsp. strangulata</name>
    <name type="common">Goatgrass</name>
    <dbReference type="NCBI Taxonomy" id="200361"/>
    <lineage>
        <taxon>Eukaryota</taxon>
        <taxon>Viridiplantae</taxon>
        <taxon>Streptophyta</taxon>
        <taxon>Embryophyta</taxon>
        <taxon>Tracheophyta</taxon>
        <taxon>Spermatophyta</taxon>
        <taxon>Magnoliopsida</taxon>
        <taxon>Liliopsida</taxon>
        <taxon>Poales</taxon>
        <taxon>Poaceae</taxon>
        <taxon>BOP clade</taxon>
        <taxon>Pooideae</taxon>
        <taxon>Triticodae</taxon>
        <taxon>Triticeae</taxon>
        <taxon>Triticinae</taxon>
        <taxon>Aegilops</taxon>
    </lineage>
</organism>
<reference evidence="2" key="3">
    <citation type="journal article" date="2017" name="Nature">
        <title>Genome sequence of the progenitor of the wheat D genome Aegilops tauschii.</title>
        <authorList>
            <person name="Luo M.C."/>
            <person name="Gu Y.Q."/>
            <person name="Puiu D."/>
            <person name="Wang H."/>
            <person name="Twardziok S.O."/>
            <person name="Deal K.R."/>
            <person name="Huo N."/>
            <person name="Zhu T."/>
            <person name="Wang L."/>
            <person name="Wang Y."/>
            <person name="McGuire P.E."/>
            <person name="Liu S."/>
            <person name="Long H."/>
            <person name="Ramasamy R.K."/>
            <person name="Rodriguez J.C."/>
            <person name="Van S.L."/>
            <person name="Yuan L."/>
            <person name="Wang Z."/>
            <person name="Xia Z."/>
            <person name="Xiao L."/>
            <person name="Anderson O.D."/>
            <person name="Ouyang S."/>
            <person name="Liang Y."/>
            <person name="Zimin A.V."/>
            <person name="Pertea G."/>
            <person name="Qi P."/>
            <person name="Bennetzen J.L."/>
            <person name="Dai X."/>
            <person name="Dawson M.W."/>
            <person name="Muller H.G."/>
            <person name="Kugler K."/>
            <person name="Rivarola-Duarte L."/>
            <person name="Spannagl M."/>
            <person name="Mayer K.F.X."/>
            <person name="Lu F.H."/>
            <person name="Bevan M.W."/>
            <person name="Leroy P."/>
            <person name="Li P."/>
            <person name="You F.M."/>
            <person name="Sun Q."/>
            <person name="Liu Z."/>
            <person name="Lyons E."/>
            <person name="Wicker T."/>
            <person name="Salzberg S.L."/>
            <person name="Devos K.M."/>
            <person name="Dvorak J."/>
        </authorList>
    </citation>
    <scope>NUCLEOTIDE SEQUENCE [LARGE SCALE GENOMIC DNA]</scope>
    <source>
        <strain evidence="2">cv. AL8/78</strain>
    </source>
</reference>
<dbReference type="Proteomes" id="UP000015105">
    <property type="component" value="Chromosome 2D"/>
</dbReference>
<feature type="compositionally biased region" description="Low complexity" evidence="1">
    <location>
        <begin position="95"/>
        <end position="108"/>
    </location>
</feature>
<sequence>PPPPSPPHPRLVSRSTHARVRVRFRAEQGINGCKVQLPIHPGRRPVHLGESPSCPCETLDAAGMEHLRRLAQFLLASARGDGAGRRRPSPRTRPRTTAPWTAGRTTARSPPPLRRPEAADPPPLRGHVSAAARARPSTTTRWEEPCDDMLPRPQPLRPQESRMDQKGQSLNICINYRGSQVHMEYTMIKCILVL</sequence>
<dbReference type="EnsemblPlants" id="AET2Gv21106200.25">
    <property type="protein sequence ID" value="AET2Gv21106200.25"/>
    <property type="gene ID" value="AET2Gv21106200"/>
</dbReference>